<evidence type="ECO:0000313" key="1">
    <source>
        <dbReference type="EMBL" id="PSU03469.1"/>
    </source>
</evidence>
<protein>
    <submittedName>
        <fullName evidence="1">Uncharacterized protein</fullName>
    </submittedName>
</protein>
<accession>A0A2T3HWR8</accession>
<dbReference type="EMBL" id="PYLY01000023">
    <property type="protein sequence ID" value="PSU03469.1"/>
    <property type="molecule type" value="Genomic_DNA"/>
</dbReference>
<name>A0A2T3HWR8_9GAMM</name>
<comment type="caution">
    <text evidence="1">The sequence shown here is derived from an EMBL/GenBank/DDBJ whole genome shotgun (WGS) entry which is preliminary data.</text>
</comment>
<sequence>MCDTVTVLFKMYFIADYLKQGIKMHQNTDQNPIIESEDHLVLRKVTGRKRKFDDPELKKHFVNYFSNRLTGDRLAKFNEATIDFANCNFNSISYELLSNTEYKSWNKCWSSYKARNFGDKKYLHYFSKNTHDIIKQLSEMPQFKGDSIDKIIVKLGMQEIHKSVD</sequence>
<reference evidence="1 2" key="1">
    <citation type="submission" date="2018-03" db="EMBL/GenBank/DDBJ databases">
        <title>Whole genome sequencing of Histamine producing bacteria.</title>
        <authorList>
            <person name="Butler K."/>
        </authorList>
    </citation>
    <scope>NUCLEOTIDE SEQUENCE [LARGE SCALE GENOMIC DNA]</scope>
    <source>
        <strain evidence="1 2">DSM 23343</strain>
    </source>
</reference>
<proteinExistence type="predicted"/>
<gene>
    <name evidence="1" type="ORF">C0W81_11925</name>
</gene>
<evidence type="ECO:0000313" key="2">
    <source>
        <dbReference type="Proteomes" id="UP000241858"/>
    </source>
</evidence>
<organism evidence="1 2">
    <name type="scientific">Photobacterium aquimaris</name>
    <dbReference type="NCBI Taxonomy" id="512643"/>
    <lineage>
        <taxon>Bacteria</taxon>
        <taxon>Pseudomonadati</taxon>
        <taxon>Pseudomonadota</taxon>
        <taxon>Gammaproteobacteria</taxon>
        <taxon>Vibrionales</taxon>
        <taxon>Vibrionaceae</taxon>
        <taxon>Photobacterium</taxon>
    </lineage>
</organism>
<dbReference type="Proteomes" id="UP000241858">
    <property type="component" value="Unassembled WGS sequence"/>
</dbReference>
<dbReference type="AlphaFoldDB" id="A0A2T3HWR8"/>